<gene>
    <name evidence="1" type="ORF">SO802_012085</name>
</gene>
<organism evidence="1 2">
    <name type="scientific">Lithocarpus litseifolius</name>
    <dbReference type="NCBI Taxonomy" id="425828"/>
    <lineage>
        <taxon>Eukaryota</taxon>
        <taxon>Viridiplantae</taxon>
        <taxon>Streptophyta</taxon>
        <taxon>Embryophyta</taxon>
        <taxon>Tracheophyta</taxon>
        <taxon>Spermatophyta</taxon>
        <taxon>Magnoliopsida</taxon>
        <taxon>eudicotyledons</taxon>
        <taxon>Gunneridae</taxon>
        <taxon>Pentapetalae</taxon>
        <taxon>rosids</taxon>
        <taxon>fabids</taxon>
        <taxon>Fagales</taxon>
        <taxon>Fagaceae</taxon>
        <taxon>Lithocarpus</taxon>
    </lineage>
</organism>
<evidence type="ECO:0000313" key="2">
    <source>
        <dbReference type="Proteomes" id="UP001459277"/>
    </source>
</evidence>
<comment type="caution">
    <text evidence="1">The sequence shown here is derived from an EMBL/GenBank/DDBJ whole genome shotgun (WGS) entry which is preliminary data.</text>
</comment>
<protein>
    <recommendedName>
        <fullName evidence="3">Exo_endo_phos domain-containing protein</fullName>
    </recommendedName>
</protein>
<accession>A0AAW2D4F0</accession>
<evidence type="ECO:0008006" key="3">
    <source>
        <dbReference type="Google" id="ProtNLM"/>
    </source>
</evidence>
<keyword evidence="2" id="KW-1185">Reference proteome</keyword>
<dbReference type="AlphaFoldDB" id="A0AAW2D4F0"/>
<evidence type="ECO:0000313" key="1">
    <source>
        <dbReference type="EMBL" id="KAL0004524.1"/>
    </source>
</evidence>
<dbReference type="PANTHER" id="PTHR33710">
    <property type="entry name" value="BNAC02G09200D PROTEIN"/>
    <property type="match status" value="1"/>
</dbReference>
<dbReference type="EMBL" id="JAZDWU010000004">
    <property type="protein sequence ID" value="KAL0004524.1"/>
    <property type="molecule type" value="Genomic_DNA"/>
</dbReference>
<proteinExistence type="predicted"/>
<dbReference type="SUPFAM" id="SSF56219">
    <property type="entry name" value="DNase I-like"/>
    <property type="match status" value="1"/>
</dbReference>
<name>A0AAW2D4F0_9ROSI</name>
<dbReference type="Gene3D" id="3.60.10.10">
    <property type="entry name" value="Endonuclease/exonuclease/phosphatase"/>
    <property type="match status" value="1"/>
</dbReference>
<dbReference type="PANTHER" id="PTHR33710:SF71">
    <property type="entry name" value="ENDONUCLEASE_EXONUCLEASE_PHOSPHATASE DOMAIN-CONTAINING PROTEIN"/>
    <property type="match status" value="1"/>
</dbReference>
<dbReference type="Proteomes" id="UP001459277">
    <property type="component" value="Unassembled WGS sequence"/>
</dbReference>
<dbReference type="InterPro" id="IPR036691">
    <property type="entry name" value="Endo/exonu/phosph_ase_sf"/>
</dbReference>
<reference evidence="1 2" key="1">
    <citation type="submission" date="2024-01" db="EMBL/GenBank/DDBJ databases">
        <title>A telomere-to-telomere, gap-free genome of sweet tea (Lithocarpus litseifolius).</title>
        <authorList>
            <person name="Zhou J."/>
        </authorList>
    </citation>
    <scope>NUCLEOTIDE SEQUENCE [LARGE SCALE GENOMIC DNA]</scope>
    <source>
        <strain evidence="1">Zhou-2022a</strain>
        <tissue evidence="1">Leaf</tissue>
    </source>
</reference>
<sequence length="215" mass="24850">MEWWLRSLECFSTAVACGRVASFVVAVPSNSMLVGFFRSFGLLAQFSFTSAVFSALCTTIETANREDSWSLLRHLRTQFDLPWVCIGDFNEITRLEEKSGGALKSDKQMQVFRDCLDFCGFKDIGFTGLPFTWCNNRFNGPLVWVRLDRAIASAEWMLKFPSIRLHHLAGFYSDHKPIWLCTDDVHNRFYQHQRPFHFEEMWIKDKGCEGVVHVA</sequence>